<feature type="binding site" evidence="13">
    <location>
        <position position="223"/>
    </location>
    <ligand>
        <name>3',5'-cyclic AMP</name>
        <dbReference type="ChEBI" id="CHEBI:58165"/>
        <label>1</label>
    </ligand>
</feature>
<evidence type="ECO:0000256" key="12">
    <source>
        <dbReference type="ARBA" id="ARBA00039637"/>
    </source>
</evidence>
<evidence type="ECO:0000256" key="9">
    <source>
        <dbReference type="ARBA" id="ARBA00023136"/>
    </source>
</evidence>
<dbReference type="FunFam" id="2.60.120.10:FF:000013">
    <property type="entry name" value="cAMP-dependent protein kinase type I regulatory subunit"/>
    <property type="match status" value="1"/>
</dbReference>
<evidence type="ECO:0000256" key="2">
    <source>
        <dbReference type="ARBA" id="ARBA00005753"/>
    </source>
</evidence>
<evidence type="ECO:0000256" key="7">
    <source>
        <dbReference type="ARBA" id="ARBA00022741"/>
    </source>
</evidence>
<keyword evidence="4" id="KW-0597">Phosphoprotein</keyword>
<dbReference type="GO" id="GO:0034236">
    <property type="term" value="F:protein kinase A catalytic subunit binding"/>
    <property type="evidence" value="ECO:0007669"/>
    <property type="project" value="TreeGrafter"/>
</dbReference>
<keyword evidence="10 13" id="KW-0114">cAMP</keyword>
<dbReference type="GO" id="GO:0004862">
    <property type="term" value="F:cAMP-dependent protein kinase inhibitor activity"/>
    <property type="evidence" value="ECO:0007669"/>
    <property type="project" value="TreeGrafter"/>
</dbReference>
<keyword evidence="8" id="KW-0007">Acetylation</keyword>
<reference evidence="16" key="2">
    <citation type="submission" date="2025-08" db="UniProtKB">
        <authorList>
            <consortium name="Ensembl"/>
        </authorList>
    </citation>
    <scope>IDENTIFICATION</scope>
</reference>
<dbReference type="PROSITE" id="PS50042">
    <property type="entry name" value="CNMP_BINDING_3"/>
    <property type="match status" value="2"/>
</dbReference>
<feature type="region of interest" description="Disordered" evidence="14">
    <location>
        <begin position="59"/>
        <end position="96"/>
    </location>
</feature>
<dbReference type="PROSITE" id="PS00888">
    <property type="entry name" value="CNMP_BINDING_1"/>
    <property type="match status" value="2"/>
</dbReference>
<feature type="binding site" evidence="13">
    <location>
        <position position="214"/>
    </location>
    <ligand>
        <name>3',5'-cyclic AMP</name>
        <dbReference type="ChEBI" id="CHEBI:58165"/>
        <label>1</label>
    </ligand>
</feature>
<dbReference type="Gene3D" id="2.60.120.10">
    <property type="entry name" value="Jelly Rolls"/>
    <property type="match status" value="2"/>
</dbReference>
<dbReference type="GO" id="GO:0005829">
    <property type="term" value="C:cytosol"/>
    <property type="evidence" value="ECO:0007669"/>
    <property type="project" value="TreeGrafter"/>
</dbReference>
<evidence type="ECO:0000256" key="5">
    <source>
        <dbReference type="ARBA" id="ARBA00022566"/>
    </source>
</evidence>
<evidence type="ECO:0000256" key="1">
    <source>
        <dbReference type="ARBA" id="ARBA00004236"/>
    </source>
</evidence>
<dbReference type="CDD" id="cd00038">
    <property type="entry name" value="CAP_ED"/>
    <property type="match status" value="2"/>
</dbReference>
<dbReference type="Pfam" id="PF02197">
    <property type="entry name" value="RIIa"/>
    <property type="match status" value="1"/>
</dbReference>
<dbReference type="Pfam" id="PF00027">
    <property type="entry name" value="cNMP_binding"/>
    <property type="match status" value="2"/>
</dbReference>
<keyword evidence="3" id="KW-1003">Cell membrane</keyword>
<dbReference type="InterPro" id="IPR012198">
    <property type="entry name" value="cAMP_dep_PK_reg_su"/>
</dbReference>
<keyword evidence="9" id="KW-0472">Membrane</keyword>
<evidence type="ECO:0000256" key="8">
    <source>
        <dbReference type="ARBA" id="ARBA00022990"/>
    </source>
</evidence>
<dbReference type="InterPro" id="IPR050503">
    <property type="entry name" value="cAMP-dep_PK_reg_su-like"/>
</dbReference>
<dbReference type="SUPFAM" id="SSF51206">
    <property type="entry name" value="cAMP-binding domain-like"/>
    <property type="match status" value="2"/>
</dbReference>
<dbReference type="InterPro" id="IPR018488">
    <property type="entry name" value="cNMP-bd_CS"/>
</dbReference>
<dbReference type="AlphaFoldDB" id="A0A674AW58"/>
<evidence type="ECO:0000256" key="10">
    <source>
        <dbReference type="ARBA" id="ARBA00023149"/>
    </source>
</evidence>
<dbReference type="PANTHER" id="PTHR11635">
    <property type="entry name" value="CAMP-DEPENDENT PROTEIN KINASE REGULATORY CHAIN"/>
    <property type="match status" value="1"/>
</dbReference>
<evidence type="ECO:0000256" key="11">
    <source>
        <dbReference type="ARBA" id="ARBA00023157"/>
    </source>
</evidence>
<accession>A0A674AW58</accession>
<dbReference type="CDD" id="cd12101">
    <property type="entry name" value="DD_RIalpha_PKA"/>
    <property type="match status" value="1"/>
</dbReference>
<dbReference type="PANTHER" id="PTHR11635:SF129">
    <property type="entry name" value="CAMP-DEPENDENT PROTEIN KINASE TYPE I-ALPHA REGULATORY SUBUNIT"/>
    <property type="match status" value="1"/>
</dbReference>
<sequence length="393" mass="44551">MASGSTSSEEERSLRECELYVQKHNIQQLLKDCIVQLCTSRPDRPMAFLREYFERLEKEEAKQNQQQQKSNSRSDSREDEVSPPMNPVVKGRRRRGAISAEVYTEEDAASYVRKVRGGQPSANHASLQVIPKDYKTMAALAKAIEKNVLFAHLDDNERSDIFDAMFSVTYIAGETVIQQGDEGDNFYVIDQGEMDVYVNNEWVTNIGEGGSFGELALIYGTPRAATVRAKSNVKLWGIDRDSYRRILMGSTLRKRKMYEEFLSKVSILESLDKWERLTVADALETVQFEDGQEIVVQGEPGDEFFIILEGSAAVLQRRSENEEFVEVGRLGPSDYFGEIALLMNRPRAATVVSRGPLKCVKLDRPRFERVLGPCSDILKRNIQQYNSFVSLSV</sequence>
<dbReference type="InterPro" id="IPR014710">
    <property type="entry name" value="RmlC-like_jellyroll"/>
</dbReference>
<dbReference type="GO" id="GO:0005952">
    <property type="term" value="C:cAMP-dependent protein kinase complex"/>
    <property type="evidence" value="ECO:0007669"/>
    <property type="project" value="InterPro"/>
</dbReference>
<protein>
    <recommendedName>
        <fullName evidence="12">cAMP-dependent protein kinase type I-alpha regulatory subunit</fullName>
    </recommendedName>
</protein>
<dbReference type="Proteomes" id="UP000472277">
    <property type="component" value="Chromosome 1"/>
</dbReference>
<dbReference type="PROSITE" id="PS00889">
    <property type="entry name" value="CNMP_BINDING_2"/>
    <property type="match status" value="2"/>
</dbReference>
<gene>
    <name evidence="16" type="primary">PRKAR1A</name>
    <name evidence="16" type="synonym">LOC115208611</name>
</gene>
<evidence type="ECO:0000259" key="15">
    <source>
        <dbReference type="PROSITE" id="PS50042"/>
    </source>
</evidence>
<evidence type="ECO:0000256" key="4">
    <source>
        <dbReference type="ARBA" id="ARBA00022553"/>
    </source>
</evidence>
<dbReference type="Ensembl" id="ENSSTUT00000067065.1">
    <property type="protein sequence ID" value="ENSSTUP00000063564.1"/>
    <property type="gene ID" value="ENSSTUG00000027547.1"/>
</dbReference>
<dbReference type="PIRSF" id="PIRSF000548">
    <property type="entry name" value="PK_regulatory"/>
    <property type="match status" value="1"/>
</dbReference>
<dbReference type="InterPro" id="IPR000595">
    <property type="entry name" value="cNMP-bd_dom"/>
</dbReference>
<dbReference type="SUPFAM" id="SSF47391">
    <property type="entry name" value="Dimerization-anchoring domain of cAMP-dependent PK regulatory subunit"/>
    <property type="match status" value="1"/>
</dbReference>
<comment type="subcellular location">
    <subcellularLocation>
        <location evidence="1">Cell membrane</location>
    </subcellularLocation>
</comment>
<feature type="binding site" evidence="13">
    <location>
        <position position="338"/>
    </location>
    <ligand>
        <name>3',5'-cyclic AMP</name>
        <dbReference type="ChEBI" id="CHEBI:58165"/>
        <label>2</label>
    </ligand>
</feature>
<evidence type="ECO:0000313" key="16">
    <source>
        <dbReference type="Ensembl" id="ENSSTUP00000063564.1"/>
    </source>
</evidence>
<dbReference type="FunFam" id="2.60.120.10:FF:000006">
    <property type="entry name" value="cAMP-dependent protein kinase type I-alpha regulatory subunit"/>
    <property type="match status" value="1"/>
</dbReference>
<evidence type="ECO:0000256" key="6">
    <source>
        <dbReference type="ARBA" id="ARBA00022737"/>
    </source>
</evidence>
<proteinExistence type="inferred from homology"/>
<evidence type="ECO:0000313" key="17">
    <source>
        <dbReference type="Proteomes" id="UP000472277"/>
    </source>
</evidence>
<dbReference type="FunFam" id="1.20.890.10:FF:000001">
    <property type="entry name" value="cAMP-dependent protein kinase type I-alpha regulatory subunit"/>
    <property type="match status" value="1"/>
</dbReference>
<evidence type="ECO:0000256" key="3">
    <source>
        <dbReference type="ARBA" id="ARBA00022475"/>
    </source>
</evidence>
<dbReference type="GeneTree" id="ENSGT00940000155148"/>
<dbReference type="InterPro" id="IPR018490">
    <property type="entry name" value="cNMP-bd_dom_sf"/>
</dbReference>
<keyword evidence="7 13" id="KW-0547">Nucleotide-binding</keyword>
<evidence type="ECO:0000256" key="13">
    <source>
        <dbReference type="PIRSR" id="PIRSR000548-1"/>
    </source>
</evidence>
<reference evidence="16" key="3">
    <citation type="submission" date="2025-09" db="UniProtKB">
        <authorList>
            <consortium name="Ensembl"/>
        </authorList>
    </citation>
    <scope>IDENTIFICATION</scope>
</reference>
<name>A0A674AW58_SALTR</name>
<dbReference type="SMART" id="SM00100">
    <property type="entry name" value="cNMP"/>
    <property type="match status" value="2"/>
</dbReference>
<feature type="domain" description="Cyclic nucleotide-binding" evidence="15">
    <location>
        <begin position="149"/>
        <end position="264"/>
    </location>
</feature>
<dbReference type="SMART" id="SM00394">
    <property type="entry name" value="RIIa"/>
    <property type="match status" value="1"/>
</dbReference>
<feature type="domain" description="Cyclic nucleotide-binding" evidence="15">
    <location>
        <begin position="267"/>
        <end position="388"/>
    </location>
</feature>
<keyword evidence="6" id="KW-0677">Repeat</keyword>
<keyword evidence="5 13" id="KW-0116">cAMP-binding</keyword>
<dbReference type="Gene3D" id="1.20.890.10">
    <property type="entry name" value="cAMP-dependent protein kinase regulatory subunit, dimerization-anchoring domain"/>
    <property type="match status" value="1"/>
</dbReference>
<dbReference type="PRINTS" id="PR00103">
    <property type="entry name" value="CAMPKINASE"/>
</dbReference>
<dbReference type="InterPro" id="IPR003117">
    <property type="entry name" value="cAMP_dep_PK_reg_su_I/II_a/b"/>
</dbReference>
<organism evidence="16 17">
    <name type="scientific">Salmo trutta</name>
    <name type="common">Brown trout</name>
    <dbReference type="NCBI Taxonomy" id="8032"/>
    <lineage>
        <taxon>Eukaryota</taxon>
        <taxon>Metazoa</taxon>
        <taxon>Chordata</taxon>
        <taxon>Craniata</taxon>
        <taxon>Vertebrata</taxon>
        <taxon>Euteleostomi</taxon>
        <taxon>Actinopterygii</taxon>
        <taxon>Neopterygii</taxon>
        <taxon>Teleostei</taxon>
        <taxon>Protacanthopterygii</taxon>
        <taxon>Salmoniformes</taxon>
        <taxon>Salmonidae</taxon>
        <taxon>Salmoninae</taxon>
        <taxon>Salmo</taxon>
    </lineage>
</organism>
<keyword evidence="17" id="KW-1185">Reference proteome</keyword>
<reference evidence="16" key="1">
    <citation type="submission" date="2021-04" db="EMBL/GenBank/DDBJ databases">
        <authorList>
            <consortium name="Wellcome Sanger Institute Data Sharing"/>
        </authorList>
    </citation>
    <scope>NUCLEOTIDE SEQUENCE [LARGE SCALE GENOMIC DNA]</scope>
</reference>
<dbReference type="GO" id="GO:0030552">
    <property type="term" value="F:cAMP binding"/>
    <property type="evidence" value="ECO:0007669"/>
    <property type="project" value="UniProtKB-KW"/>
</dbReference>
<comment type="similarity">
    <text evidence="2">Belongs to the cAMP-dependent kinase regulatory chain family.</text>
</comment>
<dbReference type="GO" id="GO:0005886">
    <property type="term" value="C:plasma membrane"/>
    <property type="evidence" value="ECO:0007669"/>
    <property type="project" value="UniProtKB-SubCell"/>
</dbReference>
<evidence type="ECO:0000256" key="14">
    <source>
        <dbReference type="SAM" id="MobiDB-lite"/>
    </source>
</evidence>
<feature type="binding site" evidence="13">
    <location>
        <position position="347"/>
    </location>
    <ligand>
        <name>3',5'-cyclic AMP</name>
        <dbReference type="ChEBI" id="CHEBI:58165"/>
        <label>2</label>
    </ligand>
</feature>
<keyword evidence="11" id="KW-1015">Disulfide bond</keyword>